<name>A0A843UTX6_COLES</name>
<dbReference type="AlphaFoldDB" id="A0A843UTX6"/>
<dbReference type="OrthoDB" id="682192at2759"/>
<gene>
    <name evidence="1" type="ORF">Taro_015676</name>
</gene>
<proteinExistence type="predicted"/>
<evidence type="ECO:0000313" key="1">
    <source>
        <dbReference type="EMBL" id="MQL83199.1"/>
    </source>
</evidence>
<accession>A0A843UTX6</accession>
<evidence type="ECO:0000313" key="2">
    <source>
        <dbReference type="Proteomes" id="UP000652761"/>
    </source>
</evidence>
<reference evidence="1" key="1">
    <citation type="submission" date="2017-07" db="EMBL/GenBank/DDBJ databases">
        <title>Taro Niue Genome Assembly and Annotation.</title>
        <authorList>
            <person name="Atibalentja N."/>
            <person name="Keating K."/>
            <person name="Fields C.J."/>
        </authorList>
    </citation>
    <scope>NUCLEOTIDE SEQUENCE</scope>
    <source>
        <strain evidence="1">Niue_2</strain>
        <tissue evidence="1">Leaf</tissue>
    </source>
</reference>
<protein>
    <recommendedName>
        <fullName evidence="3">BED-type domain-containing protein</fullName>
    </recommendedName>
</protein>
<sequence length="77" mass="8799">MDCTSEIEVKKKAKSNDPGRKYEYWLDENDKNKIKCDLCGFVTNGGIKRQKEHLVGGFSDVKKCPKTTKEIAEEMLT</sequence>
<comment type="caution">
    <text evidence="1">The sequence shown here is derived from an EMBL/GenBank/DDBJ whole genome shotgun (WGS) entry which is preliminary data.</text>
</comment>
<dbReference type="EMBL" id="NMUH01000681">
    <property type="protein sequence ID" value="MQL83199.1"/>
    <property type="molecule type" value="Genomic_DNA"/>
</dbReference>
<keyword evidence="2" id="KW-1185">Reference proteome</keyword>
<evidence type="ECO:0008006" key="3">
    <source>
        <dbReference type="Google" id="ProtNLM"/>
    </source>
</evidence>
<organism evidence="1 2">
    <name type="scientific">Colocasia esculenta</name>
    <name type="common">Wild taro</name>
    <name type="synonym">Arum esculentum</name>
    <dbReference type="NCBI Taxonomy" id="4460"/>
    <lineage>
        <taxon>Eukaryota</taxon>
        <taxon>Viridiplantae</taxon>
        <taxon>Streptophyta</taxon>
        <taxon>Embryophyta</taxon>
        <taxon>Tracheophyta</taxon>
        <taxon>Spermatophyta</taxon>
        <taxon>Magnoliopsida</taxon>
        <taxon>Liliopsida</taxon>
        <taxon>Araceae</taxon>
        <taxon>Aroideae</taxon>
        <taxon>Colocasieae</taxon>
        <taxon>Colocasia</taxon>
    </lineage>
</organism>
<dbReference type="Proteomes" id="UP000652761">
    <property type="component" value="Unassembled WGS sequence"/>
</dbReference>